<evidence type="ECO:0000256" key="1">
    <source>
        <dbReference type="SAM" id="Phobius"/>
    </source>
</evidence>
<dbReference type="PANTHER" id="PTHR42867">
    <property type="entry name" value="MEMBRANE PROTEIN-RELATED"/>
    <property type="match status" value="1"/>
</dbReference>
<feature type="transmembrane region" description="Helical" evidence="1">
    <location>
        <begin position="109"/>
        <end position="130"/>
    </location>
</feature>
<protein>
    <submittedName>
        <fullName evidence="2">Uncharacterized protein YqhQ</fullName>
    </submittedName>
</protein>
<keyword evidence="3" id="KW-1185">Reference proteome</keyword>
<reference evidence="2 3" key="1">
    <citation type="submission" date="2019-03" db="EMBL/GenBank/DDBJ databases">
        <title>Genomic Encyclopedia of Type Strains, Phase IV (KMG-IV): sequencing the most valuable type-strain genomes for metagenomic binning, comparative biology and taxonomic classification.</title>
        <authorList>
            <person name="Goeker M."/>
        </authorList>
    </citation>
    <scope>NUCLEOTIDE SEQUENCE [LARGE SCALE GENOMIC DNA]</scope>
    <source>
        <strain evidence="2 3">DSM 25964</strain>
    </source>
</reference>
<sequence>MKRLLAFLLLLLAEGAEDRRMPVGGQAVIEGVLMKGPARWGLSVRKPDGMIESESWNNRSWTSSMPWKLPVIRGVVTMVEMMTVGFRALDKSAQIAVGEEEKITAKEMFITVAVAIFAVVGLFIALPLWLSDVAVKAWGLTSMGKNVLEGCLRGVVFIAYVAGIGLWSEIRQVFRYHGAEHKTINAYESGAVMTPENIRGFSRIHPRCGTSFLLIVVAVSIVVFSLAGSGSILWRIGSRIVLLPLVMGISYEIIKGASCAGPAGRILMAPAMSFQYLTTREPDERQIEVALTSLETALGKKLNMPAEESE</sequence>
<dbReference type="RefSeq" id="WP_133957820.1">
    <property type="nucleotide sequence ID" value="NZ_SORI01000010.1"/>
</dbReference>
<evidence type="ECO:0000313" key="2">
    <source>
        <dbReference type="EMBL" id="TDY59961.1"/>
    </source>
</evidence>
<feature type="transmembrane region" description="Helical" evidence="1">
    <location>
        <begin position="212"/>
        <end position="234"/>
    </location>
</feature>
<dbReference type="Pfam" id="PF07136">
    <property type="entry name" value="DUF1385"/>
    <property type="match status" value="1"/>
</dbReference>
<accession>A0A4V3HG53</accession>
<proteinExistence type="predicted"/>
<organism evidence="2 3">
    <name type="scientific">Aminivibrio pyruvatiphilus</name>
    <dbReference type="NCBI Taxonomy" id="1005740"/>
    <lineage>
        <taxon>Bacteria</taxon>
        <taxon>Thermotogati</taxon>
        <taxon>Synergistota</taxon>
        <taxon>Synergistia</taxon>
        <taxon>Synergistales</taxon>
        <taxon>Aminobacteriaceae</taxon>
        <taxon>Aminivibrio</taxon>
    </lineage>
</organism>
<gene>
    <name evidence="2" type="ORF">C8D99_11095</name>
</gene>
<evidence type="ECO:0000313" key="3">
    <source>
        <dbReference type="Proteomes" id="UP000295066"/>
    </source>
</evidence>
<dbReference type="PANTHER" id="PTHR42867:SF1">
    <property type="entry name" value="MEMBRANE PROTEIN-RELATED"/>
    <property type="match status" value="1"/>
</dbReference>
<keyword evidence="1" id="KW-0472">Membrane</keyword>
<dbReference type="EMBL" id="SORI01000010">
    <property type="protein sequence ID" value="TDY59961.1"/>
    <property type="molecule type" value="Genomic_DNA"/>
</dbReference>
<dbReference type="AlphaFoldDB" id="A0A4V3HG53"/>
<name>A0A4V3HG53_9BACT</name>
<dbReference type="OrthoDB" id="9784805at2"/>
<feature type="transmembrane region" description="Helical" evidence="1">
    <location>
        <begin position="150"/>
        <end position="167"/>
    </location>
</feature>
<dbReference type="Proteomes" id="UP000295066">
    <property type="component" value="Unassembled WGS sequence"/>
</dbReference>
<keyword evidence="1" id="KW-1133">Transmembrane helix</keyword>
<keyword evidence="1" id="KW-0812">Transmembrane</keyword>
<comment type="caution">
    <text evidence="2">The sequence shown here is derived from an EMBL/GenBank/DDBJ whole genome shotgun (WGS) entry which is preliminary data.</text>
</comment>
<dbReference type="InterPro" id="IPR010787">
    <property type="entry name" value="DUF1385"/>
</dbReference>